<comment type="domain">
    <text evidence="10">The DHHC domain is required for palmitoyltransferase activity.</text>
</comment>
<reference evidence="12 13" key="1">
    <citation type="journal article" date="2019" name="New Phytol.">
        <title>Comparative genomics reveals unique wood-decay strategies and fruiting body development in the Schizophyllaceae.</title>
        <authorList>
            <person name="Almasi E."/>
            <person name="Sahu N."/>
            <person name="Krizsan K."/>
            <person name="Balint B."/>
            <person name="Kovacs G.M."/>
            <person name="Kiss B."/>
            <person name="Cseklye J."/>
            <person name="Drula E."/>
            <person name="Henrissat B."/>
            <person name="Nagy I."/>
            <person name="Chovatia M."/>
            <person name="Adam C."/>
            <person name="LaButti K."/>
            <person name="Lipzen A."/>
            <person name="Riley R."/>
            <person name="Grigoriev I.V."/>
            <person name="Nagy L.G."/>
        </authorList>
    </citation>
    <scope>NUCLEOTIDE SEQUENCE [LARGE SCALE GENOMIC DNA]</scope>
    <source>
        <strain evidence="12 13">NL-1724</strain>
    </source>
</reference>
<evidence type="ECO:0000313" key="12">
    <source>
        <dbReference type="EMBL" id="TRM60733.1"/>
    </source>
</evidence>
<dbReference type="AlphaFoldDB" id="A0A550C7F8"/>
<keyword evidence="8 10" id="KW-0012">Acyltransferase</keyword>
<evidence type="ECO:0000256" key="2">
    <source>
        <dbReference type="ARBA" id="ARBA00022679"/>
    </source>
</evidence>
<evidence type="ECO:0000313" key="13">
    <source>
        <dbReference type="Proteomes" id="UP000320762"/>
    </source>
</evidence>
<evidence type="ECO:0000256" key="3">
    <source>
        <dbReference type="ARBA" id="ARBA00022692"/>
    </source>
</evidence>
<evidence type="ECO:0000256" key="10">
    <source>
        <dbReference type="RuleBase" id="RU079119"/>
    </source>
</evidence>
<evidence type="ECO:0000256" key="5">
    <source>
        <dbReference type="ARBA" id="ARBA00023136"/>
    </source>
</evidence>
<dbReference type="PROSITE" id="PS50216">
    <property type="entry name" value="DHHC"/>
    <property type="match status" value="1"/>
</dbReference>
<evidence type="ECO:0000256" key="4">
    <source>
        <dbReference type="ARBA" id="ARBA00022989"/>
    </source>
</evidence>
<keyword evidence="6" id="KW-0564">Palmitate</keyword>
<dbReference type="GO" id="GO:0019706">
    <property type="term" value="F:protein-cysteine S-palmitoyltransferase activity"/>
    <property type="evidence" value="ECO:0007669"/>
    <property type="project" value="UniProtKB-EC"/>
</dbReference>
<dbReference type="Proteomes" id="UP000320762">
    <property type="component" value="Unassembled WGS sequence"/>
</dbReference>
<keyword evidence="13" id="KW-1185">Reference proteome</keyword>
<protein>
    <recommendedName>
        <fullName evidence="10">Palmitoyltransferase</fullName>
        <ecNumber evidence="10">2.3.1.225</ecNumber>
    </recommendedName>
</protein>
<feature type="transmembrane region" description="Helical" evidence="10">
    <location>
        <begin position="12"/>
        <end position="32"/>
    </location>
</feature>
<feature type="domain" description="Palmitoyltransferase DHHC" evidence="11">
    <location>
        <begin position="74"/>
        <end position="240"/>
    </location>
</feature>
<dbReference type="PANTHER" id="PTHR12246">
    <property type="entry name" value="PALMITOYLTRANSFERASE ZDHHC16"/>
    <property type="match status" value="1"/>
</dbReference>
<dbReference type="OrthoDB" id="302728at2759"/>
<comment type="catalytic activity">
    <reaction evidence="9 10">
        <text>L-cysteinyl-[protein] + hexadecanoyl-CoA = S-hexadecanoyl-L-cysteinyl-[protein] + CoA</text>
        <dbReference type="Rhea" id="RHEA:36683"/>
        <dbReference type="Rhea" id="RHEA-COMP:10131"/>
        <dbReference type="Rhea" id="RHEA-COMP:11032"/>
        <dbReference type="ChEBI" id="CHEBI:29950"/>
        <dbReference type="ChEBI" id="CHEBI:57287"/>
        <dbReference type="ChEBI" id="CHEBI:57379"/>
        <dbReference type="ChEBI" id="CHEBI:74151"/>
        <dbReference type="EC" id="2.3.1.225"/>
    </reaction>
</comment>
<gene>
    <name evidence="12" type="ORF">BD626DRAFT_503688</name>
</gene>
<keyword evidence="2 10" id="KW-0808">Transferase</keyword>
<evidence type="ECO:0000256" key="8">
    <source>
        <dbReference type="ARBA" id="ARBA00023315"/>
    </source>
</evidence>
<accession>A0A550C7F8</accession>
<comment type="similarity">
    <text evidence="10">Belongs to the DHHC palmitoyltransferase family.</text>
</comment>
<dbReference type="EC" id="2.3.1.225" evidence="10"/>
<keyword evidence="4 10" id="KW-1133">Transmembrane helix</keyword>
<comment type="subcellular location">
    <subcellularLocation>
        <location evidence="1">Membrane</location>
        <topology evidence="1">Multi-pass membrane protein</topology>
    </subcellularLocation>
</comment>
<keyword evidence="7" id="KW-0449">Lipoprotein</keyword>
<dbReference type="STRING" id="97359.A0A550C7F8"/>
<evidence type="ECO:0000256" key="7">
    <source>
        <dbReference type="ARBA" id="ARBA00023288"/>
    </source>
</evidence>
<evidence type="ECO:0000256" key="1">
    <source>
        <dbReference type="ARBA" id="ARBA00004141"/>
    </source>
</evidence>
<dbReference type="GO" id="GO:0016020">
    <property type="term" value="C:membrane"/>
    <property type="evidence" value="ECO:0007669"/>
    <property type="project" value="UniProtKB-SubCell"/>
</dbReference>
<feature type="transmembrane region" description="Helical" evidence="10">
    <location>
        <begin position="211"/>
        <end position="233"/>
    </location>
</feature>
<evidence type="ECO:0000259" key="11">
    <source>
        <dbReference type="Pfam" id="PF01529"/>
    </source>
</evidence>
<dbReference type="InterPro" id="IPR001594">
    <property type="entry name" value="Palmitoyltrfase_DHHC"/>
</dbReference>
<dbReference type="InterPro" id="IPR039859">
    <property type="entry name" value="PFA4/ZDH16/20/ERF2-like"/>
</dbReference>
<dbReference type="EMBL" id="VDMD01000020">
    <property type="protein sequence ID" value="TRM60733.1"/>
    <property type="molecule type" value="Genomic_DNA"/>
</dbReference>
<keyword evidence="3 10" id="KW-0812">Transmembrane</keyword>
<comment type="caution">
    <text evidence="12">The sequence shown here is derived from an EMBL/GenBank/DDBJ whole genome shotgun (WGS) entry which is preliminary data.</text>
</comment>
<feature type="transmembrane region" description="Helical" evidence="10">
    <location>
        <begin position="112"/>
        <end position="131"/>
    </location>
</feature>
<organism evidence="12 13">
    <name type="scientific">Schizophyllum amplum</name>
    <dbReference type="NCBI Taxonomy" id="97359"/>
    <lineage>
        <taxon>Eukaryota</taxon>
        <taxon>Fungi</taxon>
        <taxon>Dikarya</taxon>
        <taxon>Basidiomycota</taxon>
        <taxon>Agaricomycotina</taxon>
        <taxon>Agaricomycetes</taxon>
        <taxon>Agaricomycetidae</taxon>
        <taxon>Agaricales</taxon>
        <taxon>Schizophyllaceae</taxon>
        <taxon>Schizophyllum</taxon>
    </lineage>
</organism>
<sequence>MMRLHGRTVYGYIYAVVVTVLFAIINFSYHKLCRHQHLRLRMSVPDKGDMAEPYECVNIDGDLAVCDKDECAGAWKPPRAHHCSICGTCRLDFDHHCPWLGNCVTMRNMQRFLLFIGLTPLTVALAVAPIIKITLQHAVEAVAISRSDPWARSVWWDWWGSWIFIGGPIGRWVFGGVLGVRALQRHNSACPTLCSPGCLVERPHLRLMSTFALGSLFALFALGLAIITARNVLRGRTMFELLRGCNVRYICIPSSGEQSRSGVYAIDQPDASWLYDLGAARNWGAVIRASSRANGARFTWPKINPNVLNRLVMRDAK</sequence>
<evidence type="ECO:0000256" key="6">
    <source>
        <dbReference type="ARBA" id="ARBA00023139"/>
    </source>
</evidence>
<dbReference type="Pfam" id="PF01529">
    <property type="entry name" value="DHHC"/>
    <property type="match status" value="1"/>
</dbReference>
<proteinExistence type="inferred from homology"/>
<name>A0A550C7F8_9AGAR</name>
<evidence type="ECO:0000256" key="9">
    <source>
        <dbReference type="ARBA" id="ARBA00048048"/>
    </source>
</evidence>
<keyword evidence="5 10" id="KW-0472">Membrane</keyword>